<name>A0A177AW38_9BILA</name>
<reference evidence="1 2" key="1">
    <citation type="submission" date="2016-04" db="EMBL/GenBank/DDBJ databases">
        <title>The genome of Intoshia linei affirms orthonectids as highly simplified spiralians.</title>
        <authorList>
            <person name="Mikhailov K.V."/>
            <person name="Slusarev G.S."/>
            <person name="Nikitin M.A."/>
            <person name="Logacheva M.D."/>
            <person name="Penin A."/>
            <person name="Aleoshin V."/>
            <person name="Panchin Y.V."/>
        </authorList>
    </citation>
    <scope>NUCLEOTIDE SEQUENCE [LARGE SCALE GENOMIC DNA]</scope>
    <source>
        <strain evidence="1">Intl2013</strain>
        <tissue evidence="1">Whole animal</tissue>
    </source>
</reference>
<dbReference type="Proteomes" id="UP000078046">
    <property type="component" value="Unassembled WGS sequence"/>
</dbReference>
<proteinExistence type="predicted"/>
<dbReference type="EMBL" id="LWCA01001300">
    <property type="protein sequence ID" value="OAF65424.1"/>
    <property type="molecule type" value="Genomic_DNA"/>
</dbReference>
<gene>
    <name evidence="1" type="ORF">A3Q56_06871</name>
</gene>
<keyword evidence="2" id="KW-1185">Reference proteome</keyword>
<organism evidence="1 2">
    <name type="scientific">Intoshia linei</name>
    <dbReference type="NCBI Taxonomy" id="1819745"/>
    <lineage>
        <taxon>Eukaryota</taxon>
        <taxon>Metazoa</taxon>
        <taxon>Spiralia</taxon>
        <taxon>Lophotrochozoa</taxon>
        <taxon>Mesozoa</taxon>
        <taxon>Orthonectida</taxon>
        <taxon>Rhopaluridae</taxon>
        <taxon>Intoshia</taxon>
    </lineage>
</organism>
<comment type="caution">
    <text evidence="1">The sequence shown here is derived from an EMBL/GenBank/DDBJ whole genome shotgun (WGS) entry which is preliminary data.</text>
</comment>
<sequence>MKFPIYRQY</sequence>
<accession>A0A177AW38</accession>
<protein>
    <submittedName>
        <fullName evidence="1">Uncharacterized protein</fullName>
    </submittedName>
</protein>
<evidence type="ECO:0000313" key="2">
    <source>
        <dbReference type="Proteomes" id="UP000078046"/>
    </source>
</evidence>
<evidence type="ECO:0000313" key="1">
    <source>
        <dbReference type="EMBL" id="OAF65424.1"/>
    </source>
</evidence>